<reference evidence="2 3" key="1">
    <citation type="submission" date="2015-04" db="EMBL/GenBank/DDBJ databases">
        <title>Lasius niger genome sequencing.</title>
        <authorList>
            <person name="Konorov E.A."/>
            <person name="Nikitin M.A."/>
            <person name="Kirill M.V."/>
            <person name="Chang P."/>
        </authorList>
    </citation>
    <scope>NUCLEOTIDE SEQUENCE [LARGE SCALE GENOMIC DNA]</scope>
    <source>
        <tissue evidence="2">Whole</tissue>
    </source>
</reference>
<dbReference type="EMBL" id="LBMM01007654">
    <property type="protein sequence ID" value="KMQ89541.1"/>
    <property type="molecule type" value="Genomic_DNA"/>
</dbReference>
<gene>
    <name evidence="2" type="ORF">RF55_10820</name>
</gene>
<dbReference type="AlphaFoldDB" id="A0A0J7KH35"/>
<dbReference type="GO" id="GO:0060271">
    <property type="term" value="P:cilium assembly"/>
    <property type="evidence" value="ECO:0007669"/>
    <property type="project" value="TreeGrafter"/>
</dbReference>
<dbReference type="GO" id="GO:0001669">
    <property type="term" value="C:acrosomal vesicle"/>
    <property type="evidence" value="ECO:0007669"/>
    <property type="project" value="TreeGrafter"/>
</dbReference>
<evidence type="ECO:0000313" key="3">
    <source>
        <dbReference type="Proteomes" id="UP000036403"/>
    </source>
</evidence>
<dbReference type="GO" id="GO:0031514">
    <property type="term" value="C:motile cilium"/>
    <property type="evidence" value="ECO:0007669"/>
    <property type="project" value="TreeGrafter"/>
</dbReference>
<dbReference type="STRING" id="67767.A0A0J7KH35"/>
<dbReference type="Proteomes" id="UP000036403">
    <property type="component" value="Unassembled WGS sequence"/>
</dbReference>
<dbReference type="InterPro" id="IPR037695">
    <property type="entry name" value="IQUB"/>
</dbReference>
<dbReference type="InterPro" id="IPR057887">
    <property type="entry name" value="IQUB_helical"/>
</dbReference>
<accession>A0A0J7KH35</accession>
<feature type="domain" description="IQ motif and ubiquitin-like" evidence="1">
    <location>
        <begin position="230"/>
        <end position="343"/>
    </location>
</feature>
<proteinExistence type="predicted"/>
<dbReference type="OrthoDB" id="10265862at2759"/>
<dbReference type="GO" id="GO:0030317">
    <property type="term" value="P:flagellated sperm motility"/>
    <property type="evidence" value="ECO:0007669"/>
    <property type="project" value="TreeGrafter"/>
</dbReference>
<dbReference type="PANTHER" id="PTHR21074:SF0">
    <property type="entry name" value="IQ AND UBIQUITIN-LIKE DOMAIN-CONTAINING PROTEIN"/>
    <property type="match status" value="1"/>
</dbReference>
<dbReference type="PANTHER" id="PTHR21074">
    <property type="entry name" value="IQ AND UBIQUITIN-LIKE DOMAIN-CONTAINING PROTEIN"/>
    <property type="match status" value="1"/>
</dbReference>
<protein>
    <submittedName>
        <fullName evidence="2">Iq and ubiquitin-like domain-containing protein</fullName>
    </submittedName>
</protein>
<evidence type="ECO:0000259" key="1">
    <source>
        <dbReference type="Pfam" id="PF25805"/>
    </source>
</evidence>
<evidence type="ECO:0000313" key="2">
    <source>
        <dbReference type="EMBL" id="KMQ89541.1"/>
    </source>
</evidence>
<sequence length="549" mass="62993">MAVVARIQDHDPKAKPFLGGWRNTVTGLIYHNACTQTHGGRATRSRITQTITVADAVTDVVHDQAVQVEFLPDARDKIIAPGISSFLTPATVEEIKPLPCQDILDSVIKIQKYYRAYRASAAARANALEVTNISQHDKANVIEHARHSQALSAYSSTDFVMLNRRSPRTSSDFESLHNLLDRWRILEIQRASSTLVGSSRVAACGLILSKEIELLRAIDSKKTAVRFKCKERKQCRLLDELSRPVAWQDSRGQPILVDTLRVQRARQHRNVYTSLANENLSVSERIDLLRDLKRVTDMHTCNQSHELVYLIDQELDLLACRVDTSRLNWLRNRLKLSFLKLARNALQGLLILCVFSANDNDLEEDMNRFGWSDTSITRLCRTCDRLLSLEKFPREQRLRSSSCIYCTSMRTRRGPRVVYELYERMLRKLRRFEAKMGCYGSLAFVVGAKIVCRLVNEVWHGRSGISECDDLDQLMLTRFRRELEWAPWNSLLLTKSEAAIHHSITDVEDFYDSTLLQKFCTKNLQAKVYFESISQERRNIVTPSSMEDQ</sequence>
<dbReference type="Pfam" id="PF25805">
    <property type="entry name" value="IQUB"/>
    <property type="match status" value="1"/>
</dbReference>
<name>A0A0J7KH35_LASNI</name>
<organism evidence="2 3">
    <name type="scientific">Lasius niger</name>
    <name type="common">Black garden ant</name>
    <dbReference type="NCBI Taxonomy" id="67767"/>
    <lineage>
        <taxon>Eukaryota</taxon>
        <taxon>Metazoa</taxon>
        <taxon>Ecdysozoa</taxon>
        <taxon>Arthropoda</taxon>
        <taxon>Hexapoda</taxon>
        <taxon>Insecta</taxon>
        <taxon>Pterygota</taxon>
        <taxon>Neoptera</taxon>
        <taxon>Endopterygota</taxon>
        <taxon>Hymenoptera</taxon>
        <taxon>Apocrita</taxon>
        <taxon>Aculeata</taxon>
        <taxon>Formicoidea</taxon>
        <taxon>Formicidae</taxon>
        <taxon>Formicinae</taxon>
        <taxon>Lasius</taxon>
        <taxon>Lasius</taxon>
    </lineage>
</organism>
<dbReference type="PaxDb" id="67767-A0A0J7KH35"/>
<comment type="caution">
    <text evidence="2">The sequence shown here is derived from an EMBL/GenBank/DDBJ whole genome shotgun (WGS) entry which is preliminary data.</text>
</comment>
<keyword evidence="3" id="KW-1185">Reference proteome</keyword>